<protein>
    <submittedName>
        <fullName evidence="3">Uncharacterized protein</fullName>
    </submittedName>
</protein>
<dbReference type="AlphaFoldDB" id="A0A814RHV1"/>
<feature type="transmembrane region" description="Helical" evidence="2">
    <location>
        <begin position="44"/>
        <end position="63"/>
    </location>
</feature>
<keyword evidence="2" id="KW-0812">Transmembrane</keyword>
<sequence>MTGEEPKQNGNDSKLHEANSKLTEAKTKLAEANSQLDQANNKRLIKIFIIVIIPAIIASFLSGKNSPPPEACDMNIAENRDFNKYYGILNTNTHFTTPNADYCDSNIIFKPVLPQAILNSHHTPSSFLTLAPFGTGKTVLRCEYYKSLSSNTYFKNIRHAIMKVDIQWAEIYLCQTGDKVFDFVNIPVILMEWDIGARHDTRMRYVLKYFLGRGYVATVEMCKILDENDALRSWPPDVFWMKMNLSEIC</sequence>
<dbReference type="EMBL" id="CAJNON010000241">
    <property type="protein sequence ID" value="CAF1134221.1"/>
    <property type="molecule type" value="Genomic_DNA"/>
</dbReference>
<gene>
    <name evidence="3" type="ORF">VCS650_LOCUS21908</name>
</gene>
<keyword evidence="1" id="KW-0175">Coiled coil</keyword>
<name>A0A814RHV1_9BILA</name>
<evidence type="ECO:0000313" key="4">
    <source>
        <dbReference type="Proteomes" id="UP000663891"/>
    </source>
</evidence>
<keyword evidence="2" id="KW-0472">Membrane</keyword>
<accession>A0A814RHV1</accession>
<keyword evidence="2" id="KW-1133">Transmembrane helix</keyword>
<reference evidence="3" key="1">
    <citation type="submission" date="2021-02" db="EMBL/GenBank/DDBJ databases">
        <authorList>
            <person name="Nowell W R."/>
        </authorList>
    </citation>
    <scope>NUCLEOTIDE SEQUENCE</scope>
</reference>
<organism evidence="3 4">
    <name type="scientific">Adineta steineri</name>
    <dbReference type="NCBI Taxonomy" id="433720"/>
    <lineage>
        <taxon>Eukaryota</taxon>
        <taxon>Metazoa</taxon>
        <taxon>Spiralia</taxon>
        <taxon>Gnathifera</taxon>
        <taxon>Rotifera</taxon>
        <taxon>Eurotatoria</taxon>
        <taxon>Bdelloidea</taxon>
        <taxon>Adinetida</taxon>
        <taxon>Adinetidae</taxon>
        <taxon>Adineta</taxon>
    </lineage>
</organism>
<dbReference type="Proteomes" id="UP000663891">
    <property type="component" value="Unassembled WGS sequence"/>
</dbReference>
<evidence type="ECO:0000256" key="1">
    <source>
        <dbReference type="SAM" id="Coils"/>
    </source>
</evidence>
<proteinExistence type="predicted"/>
<dbReference type="OrthoDB" id="430136at2759"/>
<feature type="coiled-coil region" evidence="1">
    <location>
        <begin position="15"/>
        <end position="42"/>
    </location>
</feature>
<evidence type="ECO:0000313" key="3">
    <source>
        <dbReference type="EMBL" id="CAF1134221.1"/>
    </source>
</evidence>
<comment type="caution">
    <text evidence="3">The sequence shown here is derived from an EMBL/GenBank/DDBJ whole genome shotgun (WGS) entry which is preliminary data.</text>
</comment>
<evidence type="ECO:0000256" key="2">
    <source>
        <dbReference type="SAM" id="Phobius"/>
    </source>
</evidence>